<evidence type="ECO:0000313" key="3">
    <source>
        <dbReference type="EMBL" id="CAK9017479.1"/>
    </source>
</evidence>
<keyword evidence="4" id="KW-1185">Reference proteome</keyword>
<evidence type="ECO:0000256" key="1">
    <source>
        <dbReference type="SAM" id="MobiDB-lite"/>
    </source>
</evidence>
<name>A0ABP0JSG8_9DINO</name>
<dbReference type="Gene3D" id="1.25.40.20">
    <property type="entry name" value="Ankyrin repeat-containing domain"/>
    <property type="match status" value="1"/>
</dbReference>
<dbReference type="Pfam" id="PF00023">
    <property type="entry name" value="Ank"/>
    <property type="match status" value="1"/>
</dbReference>
<protein>
    <recommendedName>
        <fullName evidence="5">Ankyrin repeat protein</fullName>
    </recommendedName>
</protein>
<evidence type="ECO:0008006" key="5">
    <source>
        <dbReference type="Google" id="ProtNLM"/>
    </source>
</evidence>
<comment type="caution">
    <text evidence="2">The sequence shown here is derived from an EMBL/GenBank/DDBJ whole genome shotgun (WGS) entry which is preliminary data.</text>
</comment>
<dbReference type="EMBL" id="CAXAMN010006402">
    <property type="protein sequence ID" value="CAK9017479.1"/>
    <property type="molecule type" value="Genomic_DNA"/>
</dbReference>
<organism evidence="2 4">
    <name type="scientific">Durusdinium trenchii</name>
    <dbReference type="NCBI Taxonomy" id="1381693"/>
    <lineage>
        <taxon>Eukaryota</taxon>
        <taxon>Sar</taxon>
        <taxon>Alveolata</taxon>
        <taxon>Dinophyceae</taxon>
        <taxon>Suessiales</taxon>
        <taxon>Symbiodiniaceae</taxon>
        <taxon>Durusdinium</taxon>
    </lineage>
</organism>
<proteinExistence type="predicted"/>
<dbReference type="Proteomes" id="UP001642484">
    <property type="component" value="Unassembled WGS sequence"/>
</dbReference>
<gene>
    <name evidence="2" type="ORF">CCMP2556_LOCUS12863</name>
    <name evidence="3" type="ORF">CCMP2556_LOCUS12888</name>
</gene>
<feature type="region of interest" description="Disordered" evidence="1">
    <location>
        <begin position="229"/>
        <end position="252"/>
    </location>
</feature>
<dbReference type="EMBL" id="CAXAMN010006369">
    <property type="protein sequence ID" value="CAK9017399.1"/>
    <property type="molecule type" value="Genomic_DNA"/>
</dbReference>
<dbReference type="InterPro" id="IPR002110">
    <property type="entry name" value="Ankyrin_rpt"/>
</dbReference>
<feature type="region of interest" description="Disordered" evidence="1">
    <location>
        <begin position="181"/>
        <end position="200"/>
    </location>
</feature>
<reference evidence="2 4" key="1">
    <citation type="submission" date="2024-02" db="EMBL/GenBank/DDBJ databases">
        <authorList>
            <person name="Chen Y."/>
            <person name="Shah S."/>
            <person name="Dougan E. K."/>
            <person name="Thang M."/>
            <person name="Chan C."/>
        </authorList>
    </citation>
    <scope>NUCLEOTIDE SEQUENCE [LARGE SCALE GENOMIC DNA]</scope>
</reference>
<dbReference type="InterPro" id="IPR036770">
    <property type="entry name" value="Ankyrin_rpt-contain_sf"/>
</dbReference>
<evidence type="ECO:0000313" key="4">
    <source>
        <dbReference type="Proteomes" id="UP001642484"/>
    </source>
</evidence>
<dbReference type="SUPFAM" id="SSF48403">
    <property type="entry name" value="Ankyrin repeat"/>
    <property type="match status" value="1"/>
</dbReference>
<evidence type="ECO:0000313" key="2">
    <source>
        <dbReference type="EMBL" id="CAK9017399.1"/>
    </source>
</evidence>
<accession>A0ABP0JSG8</accession>
<sequence length="252" mass="27878">MASCRESPMFFIEDAEADVARLKQLQADDPIAWQDALNTSRALVEAVKENDVDELRRVVANADEGELIQAFMIQAFVVALKSSALEIVQQLVDWGLPLTSGAFGQALHLVCELVDRENFSNSWRILKTLKEGNAFGAIDINTPRSSDGWTPLCIACADACLPLAFKLLELNADPNVITRSNDTPLSLAKRGQPEDNEEQREARGIISNMLRSYGAQDSYKDVLRISRKQSTAGKTRWKEPEEPAPKCAVSSR</sequence>